<accession>A0A1I5X7F8</accession>
<evidence type="ECO:0000313" key="1">
    <source>
        <dbReference type="EMBL" id="SFQ27900.1"/>
    </source>
</evidence>
<dbReference type="RefSeq" id="WP_167545524.1">
    <property type="nucleotide sequence ID" value="NZ_FOWC01000010.1"/>
</dbReference>
<sequence length="47" mass="4834">MVSFGVAARVLRNGLVGGSLSKARAGSAWVPGPVFARVLHDARKACP</sequence>
<organism evidence="1 2">
    <name type="scientific">Amycolatopsis rubida</name>
    <dbReference type="NCBI Taxonomy" id="112413"/>
    <lineage>
        <taxon>Bacteria</taxon>
        <taxon>Bacillati</taxon>
        <taxon>Actinomycetota</taxon>
        <taxon>Actinomycetes</taxon>
        <taxon>Pseudonocardiales</taxon>
        <taxon>Pseudonocardiaceae</taxon>
        <taxon>Amycolatopsis</taxon>
    </lineage>
</organism>
<dbReference type="STRING" id="112413.SAMN05421854_11077"/>
<gene>
    <name evidence="1" type="ORF">SAMN05421854_11077</name>
</gene>
<protein>
    <submittedName>
        <fullName evidence="1">Uncharacterized protein</fullName>
    </submittedName>
</protein>
<evidence type="ECO:0000313" key="2">
    <source>
        <dbReference type="Proteomes" id="UP000199137"/>
    </source>
</evidence>
<dbReference type="Proteomes" id="UP000199137">
    <property type="component" value="Unassembled WGS sequence"/>
</dbReference>
<dbReference type="EMBL" id="FOWC01000010">
    <property type="protein sequence ID" value="SFQ27900.1"/>
    <property type="molecule type" value="Genomic_DNA"/>
</dbReference>
<reference evidence="1 2" key="1">
    <citation type="submission" date="2016-10" db="EMBL/GenBank/DDBJ databases">
        <authorList>
            <person name="de Groot N.N."/>
        </authorList>
    </citation>
    <scope>NUCLEOTIDE SEQUENCE [LARGE SCALE GENOMIC DNA]</scope>
    <source>
        <strain evidence="1 2">DSM 44637</strain>
    </source>
</reference>
<name>A0A1I5X7F8_9PSEU</name>
<dbReference type="AlphaFoldDB" id="A0A1I5X7F8"/>
<proteinExistence type="predicted"/>